<dbReference type="AlphaFoldDB" id="A0A843YVY0"/>
<keyword evidence="6 7" id="KW-0472">Membrane</keyword>
<keyword evidence="4 7" id="KW-0812">Transmembrane</keyword>
<name>A0A843YVY0_9BURK</name>
<organism evidence="9 10">
    <name type="scientific">Glaciimonas soli</name>
    <dbReference type="NCBI Taxonomy" id="2590999"/>
    <lineage>
        <taxon>Bacteria</taxon>
        <taxon>Pseudomonadati</taxon>
        <taxon>Pseudomonadota</taxon>
        <taxon>Betaproteobacteria</taxon>
        <taxon>Burkholderiales</taxon>
        <taxon>Oxalobacteraceae</taxon>
        <taxon>Glaciimonas</taxon>
    </lineage>
</organism>
<dbReference type="InterPro" id="IPR035906">
    <property type="entry name" value="MetI-like_sf"/>
</dbReference>
<comment type="similarity">
    <text evidence="7">Belongs to the binding-protein-dependent transport system permease family.</text>
</comment>
<gene>
    <name evidence="9" type="ORF">GEV47_15785</name>
</gene>
<dbReference type="CDD" id="cd06261">
    <property type="entry name" value="TM_PBP2"/>
    <property type="match status" value="1"/>
</dbReference>
<dbReference type="PROSITE" id="PS50928">
    <property type="entry name" value="ABC_TM1"/>
    <property type="match status" value="1"/>
</dbReference>
<dbReference type="SUPFAM" id="SSF161098">
    <property type="entry name" value="MetI-like"/>
    <property type="match status" value="1"/>
</dbReference>
<dbReference type="Gene3D" id="1.10.3720.10">
    <property type="entry name" value="MetI-like"/>
    <property type="match status" value="1"/>
</dbReference>
<dbReference type="GO" id="GO:0005886">
    <property type="term" value="C:plasma membrane"/>
    <property type="evidence" value="ECO:0007669"/>
    <property type="project" value="UniProtKB-SubCell"/>
</dbReference>
<accession>A0A843YVY0</accession>
<sequence>MSSQKSRAGKWQKFKANKIAMYGLCTFLLVTLVCLFSSWLFKFDPNAIDLSSALQAPSQTHWLGTDQTGRDMLARTMAAGQISILVGACSVALALLIGTVLGGVAGYFGGWLDNLIMRFVDVVMTFPAIIVLMTLSAVIGPGTGKTVLIIGLLSWPLVCRLVRARILSVREMEFVAAAKTLGAGHAYILFKHCLPNTTDVLVVFSSLGFVSAIMAEAGLSFLGLGVQLPDASWGSLLSIAREASILQQYPWIWLPSGVLIVITALSANFIGDGLRQAFDPKTIKE</sequence>
<dbReference type="GO" id="GO:0055085">
    <property type="term" value="P:transmembrane transport"/>
    <property type="evidence" value="ECO:0007669"/>
    <property type="project" value="InterPro"/>
</dbReference>
<comment type="caution">
    <text evidence="9">The sequence shown here is derived from an EMBL/GenBank/DDBJ whole genome shotgun (WGS) entry which is preliminary data.</text>
</comment>
<evidence type="ECO:0000256" key="1">
    <source>
        <dbReference type="ARBA" id="ARBA00004651"/>
    </source>
</evidence>
<dbReference type="PANTHER" id="PTHR43386">
    <property type="entry name" value="OLIGOPEPTIDE TRANSPORT SYSTEM PERMEASE PROTEIN APPC"/>
    <property type="match status" value="1"/>
</dbReference>
<feature type="transmembrane region" description="Helical" evidence="7">
    <location>
        <begin position="119"/>
        <end position="140"/>
    </location>
</feature>
<feature type="transmembrane region" description="Helical" evidence="7">
    <location>
        <begin position="146"/>
        <end position="162"/>
    </location>
</feature>
<evidence type="ECO:0000256" key="6">
    <source>
        <dbReference type="ARBA" id="ARBA00023136"/>
    </source>
</evidence>
<dbReference type="PANTHER" id="PTHR43386:SF1">
    <property type="entry name" value="D,D-DIPEPTIDE TRANSPORT SYSTEM PERMEASE PROTEIN DDPC-RELATED"/>
    <property type="match status" value="1"/>
</dbReference>
<dbReference type="EMBL" id="WINI01000008">
    <property type="protein sequence ID" value="MQR02137.1"/>
    <property type="molecule type" value="Genomic_DNA"/>
</dbReference>
<dbReference type="Pfam" id="PF12911">
    <property type="entry name" value="OppC_N"/>
    <property type="match status" value="1"/>
</dbReference>
<dbReference type="InterPro" id="IPR000515">
    <property type="entry name" value="MetI-like"/>
</dbReference>
<dbReference type="InterPro" id="IPR050366">
    <property type="entry name" value="BP-dependent_transpt_permease"/>
</dbReference>
<keyword evidence="10" id="KW-1185">Reference proteome</keyword>
<keyword evidence="2 7" id="KW-0813">Transport</keyword>
<dbReference type="OrthoDB" id="9783218at2"/>
<dbReference type="RefSeq" id="WP_153235761.1">
    <property type="nucleotide sequence ID" value="NZ_WINI01000008.1"/>
</dbReference>
<feature type="transmembrane region" description="Helical" evidence="7">
    <location>
        <begin position="21"/>
        <end position="41"/>
    </location>
</feature>
<dbReference type="Proteomes" id="UP000451565">
    <property type="component" value="Unassembled WGS sequence"/>
</dbReference>
<comment type="subcellular location">
    <subcellularLocation>
        <location evidence="1 7">Cell membrane</location>
        <topology evidence="1 7">Multi-pass membrane protein</topology>
    </subcellularLocation>
</comment>
<evidence type="ECO:0000256" key="7">
    <source>
        <dbReference type="RuleBase" id="RU363032"/>
    </source>
</evidence>
<reference evidence="9 10" key="1">
    <citation type="submission" date="2019-10" db="EMBL/GenBank/DDBJ databases">
        <title>Glaciimonas soli sp. nov., a psychrophilic bacterium isolated from the forest soil of a high elevation mountain in Taiwan.</title>
        <authorList>
            <person name="Wang L.-T."/>
            <person name="Shieh W.Y."/>
        </authorList>
    </citation>
    <scope>NUCLEOTIDE SEQUENCE [LARGE SCALE GENOMIC DNA]</scope>
    <source>
        <strain evidence="9 10">GS1</strain>
    </source>
</reference>
<evidence type="ECO:0000256" key="5">
    <source>
        <dbReference type="ARBA" id="ARBA00022989"/>
    </source>
</evidence>
<dbReference type="Pfam" id="PF00528">
    <property type="entry name" value="BPD_transp_1"/>
    <property type="match status" value="1"/>
</dbReference>
<evidence type="ECO:0000256" key="4">
    <source>
        <dbReference type="ARBA" id="ARBA00022692"/>
    </source>
</evidence>
<proteinExistence type="inferred from homology"/>
<feature type="transmembrane region" description="Helical" evidence="7">
    <location>
        <begin position="82"/>
        <end position="107"/>
    </location>
</feature>
<dbReference type="InterPro" id="IPR025966">
    <property type="entry name" value="OppC_N"/>
</dbReference>
<evidence type="ECO:0000313" key="10">
    <source>
        <dbReference type="Proteomes" id="UP000451565"/>
    </source>
</evidence>
<keyword evidence="3" id="KW-1003">Cell membrane</keyword>
<feature type="transmembrane region" description="Helical" evidence="7">
    <location>
        <begin position="251"/>
        <end position="271"/>
    </location>
</feature>
<feature type="domain" description="ABC transmembrane type-1" evidence="8">
    <location>
        <begin position="80"/>
        <end position="271"/>
    </location>
</feature>
<feature type="transmembrane region" description="Helical" evidence="7">
    <location>
        <begin position="200"/>
        <end position="226"/>
    </location>
</feature>
<evidence type="ECO:0000256" key="2">
    <source>
        <dbReference type="ARBA" id="ARBA00022448"/>
    </source>
</evidence>
<keyword evidence="5 7" id="KW-1133">Transmembrane helix</keyword>
<evidence type="ECO:0000313" key="9">
    <source>
        <dbReference type="EMBL" id="MQR02137.1"/>
    </source>
</evidence>
<evidence type="ECO:0000256" key="3">
    <source>
        <dbReference type="ARBA" id="ARBA00022475"/>
    </source>
</evidence>
<protein>
    <submittedName>
        <fullName evidence="9">ABC transporter permease subunit</fullName>
    </submittedName>
</protein>
<evidence type="ECO:0000259" key="8">
    <source>
        <dbReference type="PROSITE" id="PS50928"/>
    </source>
</evidence>